<feature type="compositionally biased region" description="Low complexity" evidence="1">
    <location>
        <begin position="108"/>
        <end position="117"/>
    </location>
</feature>
<feature type="region of interest" description="Disordered" evidence="1">
    <location>
        <begin position="86"/>
        <end position="117"/>
    </location>
</feature>
<name>A0ABS5VM42_9BACT</name>
<keyword evidence="2" id="KW-0732">Signal</keyword>
<feature type="compositionally biased region" description="Basic and acidic residues" evidence="1">
    <location>
        <begin position="51"/>
        <end position="68"/>
    </location>
</feature>
<feature type="region of interest" description="Disordered" evidence="1">
    <location>
        <begin position="23"/>
        <end position="71"/>
    </location>
</feature>
<feature type="chain" id="PRO_5045364314" description="Beta-lactamase-inhibitor-like PepSY-like domain-containing protein" evidence="2">
    <location>
        <begin position="21"/>
        <end position="158"/>
    </location>
</feature>
<dbReference type="RefSeq" id="WP_254152481.1">
    <property type="nucleotide sequence ID" value="NZ_JAHESD010000006.1"/>
</dbReference>
<evidence type="ECO:0000313" key="4">
    <source>
        <dbReference type="Proteomes" id="UP000772618"/>
    </source>
</evidence>
<accession>A0ABS5VM42</accession>
<protein>
    <recommendedName>
        <fullName evidence="5">Beta-lactamase-inhibitor-like PepSY-like domain-containing protein</fullName>
    </recommendedName>
</protein>
<reference evidence="3 4" key="1">
    <citation type="submission" date="2021-05" db="EMBL/GenBank/DDBJ databases">
        <title>A Polyphasic approach of four new species of the genus Ohtaekwangia: Ohtaekwangia histidinii sp. nov., Ohtaekwangia cretensis sp. nov., Ohtaekwangia indiensis sp. nov., Ohtaekwangia reichenbachii sp. nov. from diverse environment.</title>
        <authorList>
            <person name="Octaviana S."/>
        </authorList>
    </citation>
    <scope>NUCLEOTIDE SEQUENCE [LARGE SCALE GENOMIC DNA]</scope>
    <source>
        <strain evidence="3 4">PWU20</strain>
    </source>
</reference>
<feature type="signal peptide" evidence="2">
    <location>
        <begin position="1"/>
        <end position="20"/>
    </location>
</feature>
<dbReference type="EMBL" id="JAHESD010000006">
    <property type="protein sequence ID" value="MBT1702512.1"/>
    <property type="molecule type" value="Genomic_DNA"/>
</dbReference>
<comment type="caution">
    <text evidence="3">The sequence shown here is derived from an EMBL/GenBank/DDBJ whole genome shotgun (WGS) entry which is preliminary data.</text>
</comment>
<sequence length="158" mass="16668">MKKLVFALSMFVGGVMVVNAQDTTSTTSPADPTSQSPTSSQAPTSTMGMQEDGRVKIKSQDLPEEVKSSLESQEYRGWLVSGAYKMDGASTNATGNTDGSTNATNSDTTSVSGSASTTGAYAQEIYIVELKNGAQTKTVRFDKDGKKLDDAGMNDDQK</sequence>
<evidence type="ECO:0000256" key="2">
    <source>
        <dbReference type="SAM" id="SignalP"/>
    </source>
</evidence>
<feature type="region of interest" description="Disordered" evidence="1">
    <location>
        <begin position="137"/>
        <end position="158"/>
    </location>
</feature>
<feature type="compositionally biased region" description="Basic and acidic residues" evidence="1">
    <location>
        <begin position="139"/>
        <end position="158"/>
    </location>
</feature>
<feature type="compositionally biased region" description="Low complexity" evidence="1">
    <location>
        <begin position="23"/>
        <end position="46"/>
    </location>
</feature>
<keyword evidence="4" id="KW-1185">Reference proteome</keyword>
<gene>
    <name evidence="3" type="ORF">KK060_04425</name>
</gene>
<feature type="compositionally biased region" description="Polar residues" evidence="1">
    <location>
        <begin position="89"/>
        <end position="107"/>
    </location>
</feature>
<dbReference type="Proteomes" id="UP000772618">
    <property type="component" value="Unassembled WGS sequence"/>
</dbReference>
<evidence type="ECO:0000313" key="3">
    <source>
        <dbReference type="EMBL" id="MBT1702512.1"/>
    </source>
</evidence>
<evidence type="ECO:0000256" key="1">
    <source>
        <dbReference type="SAM" id="MobiDB-lite"/>
    </source>
</evidence>
<evidence type="ECO:0008006" key="5">
    <source>
        <dbReference type="Google" id="ProtNLM"/>
    </source>
</evidence>
<proteinExistence type="predicted"/>
<organism evidence="3 4">
    <name type="scientific">Chryseosolibacter indicus</name>
    <dbReference type="NCBI Taxonomy" id="2782351"/>
    <lineage>
        <taxon>Bacteria</taxon>
        <taxon>Pseudomonadati</taxon>
        <taxon>Bacteroidota</taxon>
        <taxon>Cytophagia</taxon>
        <taxon>Cytophagales</taxon>
        <taxon>Chryseotaleaceae</taxon>
        <taxon>Chryseosolibacter</taxon>
    </lineage>
</organism>